<evidence type="ECO:0000313" key="1">
    <source>
        <dbReference type="EMBL" id="BAT74429.1"/>
    </source>
</evidence>
<protein>
    <submittedName>
        <fullName evidence="1">Uncharacterized protein</fullName>
    </submittedName>
</protein>
<gene>
    <name evidence="1" type="primary">Vigan.01G209800</name>
    <name evidence="1" type="ORF">VIGAN_01209800</name>
</gene>
<dbReference type="OrthoDB" id="747111at2759"/>
<dbReference type="AlphaFoldDB" id="A0A0S3R1H5"/>
<name>A0A0S3R1H5_PHAAN</name>
<dbReference type="Proteomes" id="UP000291084">
    <property type="component" value="Chromosome 1"/>
</dbReference>
<proteinExistence type="predicted"/>
<reference evidence="1 2" key="1">
    <citation type="journal article" date="2015" name="Sci. Rep.">
        <title>The power of single molecule real-time sequencing technology in the de novo assembly of a eukaryotic genome.</title>
        <authorList>
            <person name="Sakai H."/>
            <person name="Naito K."/>
            <person name="Ogiso-Tanaka E."/>
            <person name="Takahashi Y."/>
            <person name="Iseki K."/>
            <person name="Muto C."/>
            <person name="Satou K."/>
            <person name="Teruya K."/>
            <person name="Shiroma A."/>
            <person name="Shimoji M."/>
            <person name="Hirano T."/>
            <person name="Itoh T."/>
            <person name="Kaga A."/>
            <person name="Tomooka N."/>
        </authorList>
    </citation>
    <scope>NUCLEOTIDE SEQUENCE [LARGE SCALE GENOMIC DNA]</scope>
    <source>
        <strain evidence="2">cv. Shumari</strain>
    </source>
</reference>
<organism evidence="1 2">
    <name type="scientific">Vigna angularis var. angularis</name>
    <dbReference type="NCBI Taxonomy" id="157739"/>
    <lineage>
        <taxon>Eukaryota</taxon>
        <taxon>Viridiplantae</taxon>
        <taxon>Streptophyta</taxon>
        <taxon>Embryophyta</taxon>
        <taxon>Tracheophyta</taxon>
        <taxon>Spermatophyta</taxon>
        <taxon>Magnoliopsida</taxon>
        <taxon>eudicotyledons</taxon>
        <taxon>Gunneridae</taxon>
        <taxon>Pentapetalae</taxon>
        <taxon>rosids</taxon>
        <taxon>fabids</taxon>
        <taxon>Fabales</taxon>
        <taxon>Fabaceae</taxon>
        <taxon>Papilionoideae</taxon>
        <taxon>50 kb inversion clade</taxon>
        <taxon>NPAAA clade</taxon>
        <taxon>indigoferoid/millettioid clade</taxon>
        <taxon>Phaseoleae</taxon>
        <taxon>Vigna</taxon>
    </lineage>
</organism>
<sequence>MASSSKCYKRVVQKVRSVSPTWWISGEDAQTNFECFWHIRKIISHKYMVRGMGKLVGILDQGVRVVARFHSNCPQTGRKYYHPPALPDNHSHGGVSGSGRVKEAPTATNFHIFLCSV</sequence>
<dbReference type="PANTHER" id="PTHR33983:SF1">
    <property type="entry name" value="OS07G0185900 PROTEIN"/>
    <property type="match status" value="1"/>
</dbReference>
<dbReference type="EMBL" id="AP015034">
    <property type="protein sequence ID" value="BAT74429.1"/>
    <property type="molecule type" value="Genomic_DNA"/>
</dbReference>
<evidence type="ECO:0000313" key="2">
    <source>
        <dbReference type="Proteomes" id="UP000291084"/>
    </source>
</evidence>
<dbReference type="PANTHER" id="PTHR33983">
    <property type="entry name" value="OS07G0185900 PROTEIN"/>
    <property type="match status" value="1"/>
</dbReference>
<keyword evidence="2" id="KW-1185">Reference proteome</keyword>
<accession>A0A0S3R1H5</accession>